<dbReference type="EMBL" id="CP159289">
    <property type="protein sequence ID" value="XCH22779.1"/>
    <property type="molecule type" value="Genomic_DNA"/>
</dbReference>
<proteinExistence type="predicted"/>
<dbReference type="Pfam" id="PF04773">
    <property type="entry name" value="FecR"/>
    <property type="match status" value="1"/>
</dbReference>
<dbReference type="GO" id="GO:0016989">
    <property type="term" value="F:sigma factor antagonist activity"/>
    <property type="evidence" value="ECO:0007669"/>
    <property type="project" value="TreeGrafter"/>
</dbReference>
<dbReference type="AlphaFoldDB" id="A0AAU8FE41"/>
<dbReference type="Gene3D" id="2.60.120.1440">
    <property type="match status" value="1"/>
</dbReference>
<reference evidence="4" key="1">
    <citation type="submission" date="2024-06" db="EMBL/GenBank/DDBJ databases">
        <title>Sequencing and assembly of the genome of Dyadobacter sp. strain 676, a symbiont of Cyamopsis tetragonoloba.</title>
        <authorList>
            <person name="Guro P."/>
            <person name="Sazanova A."/>
            <person name="Kuznetsova I."/>
            <person name="Belimov A."/>
            <person name="Safronova V."/>
        </authorList>
    </citation>
    <scope>NUCLEOTIDE SEQUENCE</scope>
    <source>
        <strain evidence="4">676</strain>
    </source>
</reference>
<dbReference type="PIRSF" id="PIRSF018266">
    <property type="entry name" value="FecR"/>
    <property type="match status" value="1"/>
</dbReference>
<dbReference type="InterPro" id="IPR006860">
    <property type="entry name" value="FecR"/>
</dbReference>
<evidence type="ECO:0000313" key="4">
    <source>
        <dbReference type="EMBL" id="XCH22779.1"/>
    </source>
</evidence>
<dbReference type="RefSeq" id="WP_353718106.1">
    <property type="nucleotide sequence ID" value="NZ_CP159289.1"/>
</dbReference>
<keyword evidence="1" id="KW-1133">Transmembrane helix</keyword>
<dbReference type="Pfam" id="PF16344">
    <property type="entry name" value="FecR_C"/>
    <property type="match status" value="1"/>
</dbReference>
<protein>
    <submittedName>
        <fullName evidence="4">FecR domain-containing protein</fullName>
    </submittedName>
</protein>
<evidence type="ECO:0000259" key="3">
    <source>
        <dbReference type="Pfam" id="PF16344"/>
    </source>
</evidence>
<dbReference type="InterPro" id="IPR012373">
    <property type="entry name" value="Ferrdict_sens_TM"/>
</dbReference>
<organism evidence="4">
    <name type="scientific">Dyadobacter sp. 676</name>
    <dbReference type="NCBI Taxonomy" id="3088362"/>
    <lineage>
        <taxon>Bacteria</taxon>
        <taxon>Pseudomonadati</taxon>
        <taxon>Bacteroidota</taxon>
        <taxon>Cytophagia</taxon>
        <taxon>Cytophagales</taxon>
        <taxon>Spirosomataceae</taxon>
        <taxon>Dyadobacter</taxon>
    </lineage>
</organism>
<accession>A0AAU8FE41</accession>
<dbReference type="Gene3D" id="3.55.50.30">
    <property type="match status" value="1"/>
</dbReference>
<dbReference type="InterPro" id="IPR032508">
    <property type="entry name" value="FecR_C"/>
</dbReference>
<evidence type="ECO:0000256" key="1">
    <source>
        <dbReference type="SAM" id="Phobius"/>
    </source>
</evidence>
<gene>
    <name evidence="4" type="ORF">ABV298_20895</name>
</gene>
<feature type="domain" description="FecR protein" evidence="2">
    <location>
        <begin position="149"/>
        <end position="234"/>
    </location>
</feature>
<feature type="transmembrane region" description="Helical" evidence="1">
    <location>
        <begin position="93"/>
        <end position="115"/>
    </location>
</feature>
<sequence>MNYRDYTANDFVADPFFRSWVLDDAPDAMDFWQSWLKEHPDRREEVDEARAFLYVLAERKLRMGAGELDGRVQRLIAQVREEAGAAEKRRRRAFYQIFGIAASVCMIAAGGWWGYRQVVKSPVGQQGIAGKYYKTGGNVVYFNKAAKPVTVRLEDGSMVSINPESELEYPEKFTAAKREVHLKGEAFFRITRDARRPFIVVTKELVTQVLGTSFTVRSFEKDLNASVAVKTGRVSVFPKAGNGSPAKEAGMLLKPNQRVVFDKREAKLVKVIVETPVRVSDLPAAALVFDEAPVRKVFKSIENEYGIKILYNEEALSACLLTANLSGLSMYEQLDLICRIIHAGYKVSDGQIVVSGEGCRPE</sequence>
<dbReference type="PANTHER" id="PTHR30273:SF2">
    <property type="entry name" value="PROTEIN FECR"/>
    <property type="match status" value="1"/>
</dbReference>
<dbReference type="PANTHER" id="PTHR30273">
    <property type="entry name" value="PERIPLASMIC SIGNAL SENSOR AND SIGMA FACTOR ACTIVATOR FECR-RELATED"/>
    <property type="match status" value="1"/>
</dbReference>
<feature type="domain" description="Protein FecR C-terminal" evidence="3">
    <location>
        <begin position="287"/>
        <end position="354"/>
    </location>
</feature>
<keyword evidence="1" id="KW-0472">Membrane</keyword>
<evidence type="ECO:0000259" key="2">
    <source>
        <dbReference type="Pfam" id="PF04773"/>
    </source>
</evidence>
<name>A0AAU8FE41_9BACT</name>
<keyword evidence="1" id="KW-0812">Transmembrane</keyword>